<dbReference type="InterPro" id="IPR011663">
    <property type="entry name" value="UTRA"/>
</dbReference>
<dbReference type="SUPFAM" id="SSF46785">
    <property type="entry name" value="Winged helix' DNA-binding domain"/>
    <property type="match status" value="1"/>
</dbReference>
<evidence type="ECO:0000313" key="5">
    <source>
        <dbReference type="EMBL" id="MFC5650456.1"/>
    </source>
</evidence>
<keyword evidence="2" id="KW-0238">DNA-binding</keyword>
<dbReference type="PRINTS" id="PR00035">
    <property type="entry name" value="HTHGNTR"/>
</dbReference>
<evidence type="ECO:0000256" key="3">
    <source>
        <dbReference type="ARBA" id="ARBA00023163"/>
    </source>
</evidence>
<dbReference type="InterPro" id="IPR000524">
    <property type="entry name" value="Tscrpt_reg_HTH_GntR"/>
</dbReference>
<dbReference type="CDD" id="cd07377">
    <property type="entry name" value="WHTH_GntR"/>
    <property type="match status" value="1"/>
</dbReference>
<dbReference type="Gene3D" id="1.10.10.10">
    <property type="entry name" value="Winged helix-like DNA-binding domain superfamily/Winged helix DNA-binding domain"/>
    <property type="match status" value="1"/>
</dbReference>
<sequence length="243" mass="27712">MSTNKNIALYVIVKQKLREAIKEGLYQEQLPTEDELCKIYNVSRTTIRQALQQLELEGRINKIQGKGTFISTSKSGIVHHMIAPIVSFSDHMQELGRRSETRILEATVVPAGPPFQQHLEIPELSPVTKLVRLRLADDQPVAYEITYLPWSLAPGLSNEKQIGSLFKLLQEKYGHRIDRSLDTLEPVIADDEVAQLLNIDPGSPSIHIQTVSYLQDNTPIEYSESIFRTNVSRFIIERRYDQM</sequence>
<dbReference type="SMART" id="SM00866">
    <property type="entry name" value="UTRA"/>
    <property type="match status" value="1"/>
</dbReference>
<dbReference type="Gene3D" id="3.40.1410.10">
    <property type="entry name" value="Chorismate lyase-like"/>
    <property type="match status" value="1"/>
</dbReference>
<name>A0ABW0W135_9BACL</name>
<dbReference type="PANTHER" id="PTHR44846:SF1">
    <property type="entry name" value="MANNOSYL-D-GLYCERATE TRANSPORT_METABOLISM SYSTEM REPRESSOR MNGR-RELATED"/>
    <property type="match status" value="1"/>
</dbReference>
<gene>
    <name evidence="5" type="ORF">ACFPYJ_15270</name>
</gene>
<keyword evidence="1" id="KW-0805">Transcription regulation</keyword>
<dbReference type="InterPro" id="IPR036388">
    <property type="entry name" value="WH-like_DNA-bd_sf"/>
</dbReference>
<keyword evidence="6" id="KW-1185">Reference proteome</keyword>
<keyword evidence="3" id="KW-0804">Transcription</keyword>
<dbReference type="InterPro" id="IPR028978">
    <property type="entry name" value="Chorismate_lyase_/UTRA_dom_sf"/>
</dbReference>
<protein>
    <submittedName>
        <fullName evidence="5">GntR family transcriptional regulator</fullName>
    </submittedName>
</protein>
<dbReference type="InterPro" id="IPR050679">
    <property type="entry name" value="Bact_HTH_transcr_reg"/>
</dbReference>
<reference evidence="6" key="1">
    <citation type="journal article" date="2019" name="Int. J. Syst. Evol. Microbiol.">
        <title>The Global Catalogue of Microorganisms (GCM) 10K type strain sequencing project: providing services to taxonomists for standard genome sequencing and annotation.</title>
        <authorList>
            <consortium name="The Broad Institute Genomics Platform"/>
            <consortium name="The Broad Institute Genome Sequencing Center for Infectious Disease"/>
            <person name="Wu L."/>
            <person name="Ma J."/>
        </authorList>
    </citation>
    <scope>NUCLEOTIDE SEQUENCE [LARGE SCALE GENOMIC DNA]</scope>
    <source>
        <strain evidence="6">CGMCC 1.3240</strain>
    </source>
</reference>
<dbReference type="InterPro" id="IPR036390">
    <property type="entry name" value="WH_DNA-bd_sf"/>
</dbReference>
<organism evidence="5 6">
    <name type="scientific">Paenibacillus solisilvae</name>
    <dbReference type="NCBI Taxonomy" id="2486751"/>
    <lineage>
        <taxon>Bacteria</taxon>
        <taxon>Bacillati</taxon>
        <taxon>Bacillota</taxon>
        <taxon>Bacilli</taxon>
        <taxon>Bacillales</taxon>
        <taxon>Paenibacillaceae</taxon>
        <taxon>Paenibacillus</taxon>
    </lineage>
</organism>
<accession>A0ABW0W135</accession>
<dbReference type="SMART" id="SM00345">
    <property type="entry name" value="HTH_GNTR"/>
    <property type="match status" value="1"/>
</dbReference>
<dbReference type="Proteomes" id="UP001596047">
    <property type="component" value="Unassembled WGS sequence"/>
</dbReference>
<proteinExistence type="predicted"/>
<dbReference type="Pfam" id="PF00392">
    <property type="entry name" value="GntR"/>
    <property type="match status" value="1"/>
</dbReference>
<evidence type="ECO:0000313" key="6">
    <source>
        <dbReference type="Proteomes" id="UP001596047"/>
    </source>
</evidence>
<evidence type="ECO:0000259" key="4">
    <source>
        <dbReference type="PROSITE" id="PS50949"/>
    </source>
</evidence>
<dbReference type="Pfam" id="PF07702">
    <property type="entry name" value="UTRA"/>
    <property type="match status" value="1"/>
</dbReference>
<dbReference type="PANTHER" id="PTHR44846">
    <property type="entry name" value="MANNOSYL-D-GLYCERATE TRANSPORT/METABOLISM SYSTEM REPRESSOR MNGR-RELATED"/>
    <property type="match status" value="1"/>
</dbReference>
<dbReference type="EMBL" id="JBHSOW010000056">
    <property type="protein sequence ID" value="MFC5650456.1"/>
    <property type="molecule type" value="Genomic_DNA"/>
</dbReference>
<evidence type="ECO:0000256" key="1">
    <source>
        <dbReference type="ARBA" id="ARBA00023015"/>
    </source>
</evidence>
<dbReference type="PROSITE" id="PS50949">
    <property type="entry name" value="HTH_GNTR"/>
    <property type="match status" value="1"/>
</dbReference>
<feature type="domain" description="HTH gntR-type" evidence="4">
    <location>
        <begin position="7"/>
        <end position="73"/>
    </location>
</feature>
<comment type="caution">
    <text evidence="5">The sequence shown here is derived from an EMBL/GenBank/DDBJ whole genome shotgun (WGS) entry which is preliminary data.</text>
</comment>
<dbReference type="RefSeq" id="WP_379189012.1">
    <property type="nucleotide sequence ID" value="NZ_JBHSOW010000056.1"/>
</dbReference>
<evidence type="ECO:0000256" key="2">
    <source>
        <dbReference type="ARBA" id="ARBA00023125"/>
    </source>
</evidence>
<dbReference type="SUPFAM" id="SSF64288">
    <property type="entry name" value="Chorismate lyase-like"/>
    <property type="match status" value="1"/>
</dbReference>